<protein>
    <submittedName>
        <fullName evidence="2">Uncharacterized protein</fullName>
    </submittedName>
</protein>
<accession>A0ABD1Y5I2</accession>
<evidence type="ECO:0000313" key="2">
    <source>
        <dbReference type="EMBL" id="KAL2622019.1"/>
    </source>
</evidence>
<feature type="region of interest" description="Disordered" evidence="1">
    <location>
        <begin position="1"/>
        <end position="67"/>
    </location>
</feature>
<dbReference type="AlphaFoldDB" id="A0ABD1Y5I2"/>
<dbReference type="EMBL" id="JBHFFA010000006">
    <property type="protein sequence ID" value="KAL2622019.1"/>
    <property type="molecule type" value="Genomic_DNA"/>
</dbReference>
<sequence>MSIGHGTLPATILRAERAGDREPGAGGRRRDRCPTVVSRRPAYGRSQGSERPAGISGRYPKTPSRAF</sequence>
<dbReference type="Proteomes" id="UP001605036">
    <property type="component" value="Unassembled WGS sequence"/>
</dbReference>
<comment type="caution">
    <text evidence="2">The sequence shown here is derived from an EMBL/GenBank/DDBJ whole genome shotgun (WGS) entry which is preliminary data.</text>
</comment>
<feature type="compositionally biased region" description="Basic and acidic residues" evidence="1">
    <location>
        <begin position="14"/>
        <end position="23"/>
    </location>
</feature>
<evidence type="ECO:0000256" key="1">
    <source>
        <dbReference type="SAM" id="MobiDB-lite"/>
    </source>
</evidence>
<evidence type="ECO:0000313" key="3">
    <source>
        <dbReference type="Proteomes" id="UP001605036"/>
    </source>
</evidence>
<gene>
    <name evidence="2" type="ORF">R1flu_002224</name>
</gene>
<proteinExistence type="predicted"/>
<reference evidence="2 3" key="1">
    <citation type="submission" date="2024-09" db="EMBL/GenBank/DDBJ databases">
        <title>Chromosome-scale assembly of Riccia fluitans.</title>
        <authorList>
            <person name="Paukszto L."/>
            <person name="Sawicki J."/>
            <person name="Karawczyk K."/>
            <person name="Piernik-Szablinska J."/>
            <person name="Szczecinska M."/>
            <person name="Mazdziarz M."/>
        </authorList>
    </citation>
    <scope>NUCLEOTIDE SEQUENCE [LARGE SCALE GENOMIC DNA]</scope>
    <source>
        <strain evidence="2">Rf_01</strain>
        <tissue evidence="2">Aerial parts of the thallus</tissue>
    </source>
</reference>
<name>A0ABD1Y5I2_9MARC</name>
<organism evidence="2 3">
    <name type="scientific">Riccia fluitans</name>
    <dbReference type="NCBI Taxonomy" id="41844"/>
    <lineage>
        <taxon>Eukaryota</taxon>
        <taxon>Viridiplantae</taxon>
        <taxon>Streptophyta</taxon>
        <taxon>Embryophyta</taxon>
        <taxon>Marchantiophyta</taxon>
        <taxon>Marchantiopsida</taxon>
        <taxon>Marchantiidae</taxon>
        <taxon>Marchantiales</taxon>
        <taxon>Ricciaceae</taxon>
        <taxon>Riccia</taxon>
    </lineage>
</organism>
<keyword evidence="3" id="KW-1185">Reference proteome</keyword>